<feature type="compositionally biased region" description="Low complexity" evidence="6">
    <location>
        <begin position="777"/>
        <end position="786"/>
    </location>
</feature>
<feature type="compositionally biased region" description="Low complexity" evidence="6">
    <location>
        <begin position="208"/>
        <end position="226"/>
    </location>
</feature>
<feature type="region of interest" description="Disordered" evidence="6">
    <location>
        <begin position="145"/>
        <end position="173"/>
    </location>
</feature>
<dbReference type="STRING" id="1806994.A0A507CCE5"/>
<evidence type="ECO:0000313" key="8">
    <source>
        <dbReference type="EMBL" id="TPX37171.1"/>
    </source>
</evidence>
<dbReference type="FunFam" id="1.10.10.10:FF:000135">
    <property type="entry name" value="forkhead box protein G1"/>
    <property type="match status" value="1"/>
</dbReference>
<evidence type="ECO:0000256" key="6">
    <source>
        <dbReference type="SAM" id="MobiDB-lite"/>
    </source>
</evidence>
<feature type="compositionally biased region" description="Polar residues" evidence="6">
    <location>
        <begin position="355"/>
        <end position="386"/>
    </location>
</feature>
<evidence type="ECO:0000259" key="7">
    <source>
        <dbReference type="PROSITE" id="PS50039"/>
    </source>
</evidence>
<comment type="subcellular location">
    <subcellularLocation>
        <location evidence="5">Nucleus</location>
    </subcellularLocation>
</comment>
<keyword evidence="3" id="KW-0804">Transcription</keyword>
<evidence type="ECO:0000256" key="4">
    <source>
        <dbReference type="ARBA" id="ARBA00023242"/>
    </source>
</evidence>
<feature type="compositionally biased region" description="Polar residues" evidence="6">
    <location>
        <begin position="907"/>
        <end position="922"/>
    </location>
</feature>
<feature type="compositionally biased region" description="Polar residues" evidence="6">
    <location>
        <begin position="22"/>
        <end position="32"/>
    </location>
</feature>
<feature type="compositionally biased region" description="Low complexity" evidence="6">
    <location>
        <begin position="797"/>
        <end position="806"/>
    </location>
</feature>
<sequence>MAYNAGNTLQQDAQQQQQRQQSGDSTTDTIANMSLIGYNTRPTPSSDSTTSTIPSPSQQLGHPVPSLLSDMDMMDRASNDAARFRNAGGATQQFNPRWDSNTSNMEGDSISMSSSETSSSVTLANARGGSLMSPSYSGNSPSYFQPYSSSRSTTSSTSPGLYSTSQDGGMLTLRTLPSPLPALSSVVMASSFPSGFGSGSSFPFGAALPQSQQQQQQNNGASVQQAMSGLSVQQQQQQSYGSDLLRNSSPYPTQLPLPSSQSSFTQYSPSPQPQPQPPQQSISQQQQQQMQMQQQQQQQMIQQQQQMQQQQQQMIQQQQQFQQQQQQQIQQQQQFQQQQQPQQPQPQQQYLPPRLQTSVPPDQQQQQNATGSPIMSSSSPTTARVHSNSSSRRSSRGAPASKFDTTNFSFGTDQQGKPQQSYATIITYALQTATGGQMTLNDIYEWVMHYYPYFRTAGAGWKNSIRHNLSLNRAFVRVPRPPNEGGKGAYWTLDADYTTSGIGSPLRKPRSVSDPPFGGRTRASTDPPLPYRDPRDPTAGNNNNGEDGGGGDSYSSTNSAPSTRRVSAQPFADHMFTQSSSQSMMMSSGGGDSPLSSHRMSITSPDTAVEPDQRNITQLMPQQVDMLPSSASWVAPIIRNISSGGVVPTPTQPYITLPQPQLQMQQQQQQLSTSSISSSSSSSGSIFPSLAPPASIFTSSQPFGMMPGPSLPVAMYTMQPQQPQQQYGSPGLDQSVFRNRSASQPPLGATFGRVDSPTNVGGSPQSSSLVYNLVQGPSPSSSSNNNVRRASTPEWGQPPSQQQQQPGYSIRPAPPSSPQYRASGLSNVLATAATTNEYDGQQQQQGFPYDDNRPSTTSSSNDDDGGMNVNSSSNSGGGTLGLWNVRTTQQTQSYTSLVVNSVGGSGESQLGPSSSPSAGQNQ</sequence>
<dbReference type="PANTHER" id="PTHR46078:SF2">
    <property type="entry name" value="FORK-HEAD DOMAIN-CONTAINING PROTEIN"/>
    <property type="match status" value="1"/>
</dbReference>
<dbReference type="Proteomes" id="UP000319731">
    <property type="component" value="Unassembled WGS sequence"/>
</dbReference>
<dbReference type="PANTHER" id="PTHR46078">
    <property type="entry name" value="FORKHEAD BOX PROTEIN J2 FAMILY MEMBER"/>
    <property type="match status" value="1"/>
</dbReference>
<feature type="region of interest" description="Disordered" evidence="6">
    <location>
        <begin position="1"/>
        <end position="70"/>
    </location>
</feature>
<dbReference type="SMART" id="SM00339">
    <property type="entry name" value="FH"/>
    <property type="match status" value="1"/>
</dbReference>
<reference evidence="8 9" key="1">
    <citation type="journal article" date="2019" name="Sci. Rep.">
        <title>Comparative genomics of chytrid fungi reveal insights into the obligate biotrophic and pathogenic lifestyle of Synchytrium endobioticum.</title>
        <authorList>
            <person name="van de Vossenberg B.T.L.H."/>
            <person name="Warris S."/>
            <person name="Nguyen H.D.T."/>
            <person name="van Gent-Pelzer M.P.E."/>
            <person name="Joly D.L."/>
            <person name="van de Geest H.C."/>
            <person name="Bonants P.J.M."/>
            <person name="Smith D.S."/>
            <person name="Levesque C.A."/>
            <person name="van der Lee T.A.J."/>
        </authorList>
    </citation>
    <scope>NUCLEOTIDE SEQUENCE [LARGE SCALE GENOMIC DNA]</scope>
    <source>
        <strain evidence="8 9">JEL517</strain>
    </source>
</reference>
<dbReference type="GO" id="GO:0000978">
    <property type="term" value="F:RNA polymerase II cis-regulatory region sequence-specific DNA binding"/>
    <property type="evidence" value="ECO:0007669"/>
    <property type="project" value="TreeGrafter"/>
</dbReference>
<feature type="compositionally biased region" description="Low complexity" evidence="6">
    <location>
        <begin position="337"/>
        <end position="349"/>
    </location>
</feature>
<dbReference type="PRINTS" id="PR00053">
    <property type="entry name" value="FORKHEAD"/>
</dbReference>
<dbReference type="EMBL" id="QEAO01000003">
    <property type="protein sequence ID" value="TPX37171.1"/>
    <property type="molecule type" value="Genomic_DNA"/>
</dbReference>
<dbReference type="InterPro" id="IPR001766">
    <property type="entry name" value="Fork_head_dom"/>
</dbReference>
<dbReference type="Pfam" id="PF00250">
    <property type="entry name" value="Forkhead"/>
    <property type="match status" value="1"/>
</dbReference>
<keyword evidence="4 5" id="KW-0539">Nucleus</keyword>
<feature type="region of interest" description="Disordered" evidence="6">
    <location>
        <begin position="337"/>
        <end position="417"/>
    </location>
</feature>
<dbReference type="GO" id="GO:0005634">
    <property type="term" value="C:nucleus"/>
    <property type="evidence" value="ECO:0007669"/>
    <property type="project" value="UniProtKB-SubCell"/>
</dbReference>
<evidence type="ECO:0000313" key="9">
    <source>
        <dbReference type="Proteomes" id="UP000319731"/>
    </source>
</evidence>
<feature type="compositionally biased region" description="Polar residues" evidence="6">
    <location>
        <begin position="553"/>
        <end position="566"/>
    </location>
</feature>
<comment type="caution">
    <text evidence="8">The sequence shown here is derived from an EMBL/GenBank/DDBJ whole genome shotgun (WGS) entry which is preliminary data.</text>
</comment>
<feature type="compositionally biased region" description="Low complexity" evidence="6">
    <location>
        <begin position="109"/>
        <end position="120"/>
    </location>
</feature>
<keyword evidence="1" id="KW-0805">Transcription regulation</keyword>
<dbReference type="InterPro" id="IPR018122">
    <property type="entry name" value="TF_fork_head_CS_1"/>
</dbReference>
<feature type="region of interest" description="Disordered" evidence="6">
    <location>
        <begin position="660"/>
        <end position="687"/>
    </location>
</feature>
<name>A0A507CCE5_9FUNG</name>
<dbReference type="GeneID" id="42002024"/>
<feature type="compositionally biased region" description="Low complexity" evidence="6">
    <location>
        <begin position="279"/>
        <end position="289"/>
    </location>
</feature>
<keyword evidence="2 5" id="KW-0238">DNA-binding</keyword>
<proteinExistence type="predicted"/>
<feature type="compositionally biased region" description="Polar residues" evidence="6">
    <location>
        <begin position="837"/>
        <end position="846"/>
    </location>
</feature>
<feature type="compositionally biased region" description="Low complexity" evidence="6">
    <location>
        <begin position="248"/>
        <end position="263"/>
    </location>
</feature>
<organism evidence="8 9">
    <name type="scientific">Synchytrium microbalum</name>
    <dbReference type="NCBI Taxonomy" id="1806994"/>
    <lineage>
        <taxon>Eukaryota</taxon>
        <taxon>Fungi</taxon>
        <taxon>Fungi incertae sedis</taxon>
        <taxon>Chytridiomycota</taxon>
        <taxon>Chytridiomycota incertae sedis</taxon>
        <taxon>Chytridiomycetes</taxon>
        <taxon>Synchytriales</taxon>
        <taxon>Synchytriaceae</taxon>
        <taxon>Synchytrium</taxon>
    </lineage>
</organism>
<dbReference type="PROSITE" id="PS00657">
    <property type="entry name" value="FORK_HEAD_1"/>
    <property type="match status" value="1"/>
</dbReference>
<dbReference type="SUPFAM" id="SSF46785">
    <property type="entry name" value="Winged helix' DNA-binding domain"/>
    <property type="match status" value="1"/>
</dbReference>
<feature type="region of interest" description="Disordered" evidence="6">
    <location>
        <begin position="208"/>
        <end position="289"/>
    </location>
</feature>
<feature type="compositionally biased region" description="Polar residues" evidence="6">
    <location>
        <begin position="89"/>
        <end position="106"/>
    </location>
</feature>
<feature type="compositionally biased region" description="Polar residues" evidence="6">
    <location>
        <begin position="756"/>
        <end position="770"/>
    </location>
</feature>
<dbReference type="InterPro" id="IPR036390">
    <property type="entry name" value="WH_DNA-bd_sf"/>
</dbReference>
<accession>A0A507CCE5</accession>
<feature type="DNA-binding region" description="Fork-head" evidence="5">
    <location>
        <begin position="417"/>
        <end position="510"/>
    </location>
</feature>
<evidence type="ECO:0000256" key="1">
    <source>
        <dbReference type="ARBA" id="ARBA00023015"/>
    </source>
</evidence>
<dbReference type="CDD" id="cd00059">
    <property type="entry name" value="FH_FOX"/>
    <property type="match status" value="1"/>
</dbReference>
<feature type="compositionally biased region" description="Polar residues" evidence="6">
    <location>
        <begin position="885"/>
        <end position="899"/>
    </location>
</feature>
<dbReference type="PROSITE" id="PS00658">
    <property type="entry name" value="FORK_HEAD_2"/>
    <property type="match status" value="1"/>
</dbReference>
<feature type="compositionally biased region" description="Low complexity" evidence="6">
    <location>
        <begin position="148"/>
        <end position="158"/>
    </location>
</feature>
<protein>
    <recommendedName>
        <fullName evidence="7">Fork-head domain-containing protein</fullName>
    </recommendedName>
</protein>
<dbReference type="Gene3D" id="1.10.10.10">
    <property type="entry name" value="Winged helix-like DNA-binding domain superfamily/Winged helix DNA-binding domain"/>
    <property type="match status" value="1"/>
</dbReference>
<feature type="region of interest" description="Disordered" evidence="6">
    <location>
        <begin position="837"/>
        <end position="922"/>
    </location>
</feature>
<dbReference type="InterPro" id="IPR030456">
    <property type="entry name" value="TF_fork_head_CS_2"/>
</dbReference>
<dbReference type="GO" id="GO:0000981">
    <property type="term" value="F:DNA-binding transcription factor activity, RNA polymerase II-specific"/>
    <property type="evidence" value="ECO:0007669"/>
    <property type="project" value="TreeGrafter"/>
</dbReference>
<evidence type="ECO:0000256" key="3">
    <source>
        <dbReference type="ARBA" id="ARBA00023163"/>
    </source>
</evidence>
<feature type="region of interest" description="Disordered" evidence="6">
    <location>
        <begin position="501"/>
        <end position="610"/>
    </location>
</feature>
<dbReference type="AlphaFoldDB" id="A0A507CCE5"/>
<feature type="compositionally biased region" description="Low complexity" evidence="6">
    <location>
        <begin position="579"/>
        <end position="597"/>
    </location>
</feature>
<dbReference type="RefSeq" id="XP_031027241.1">
    <property type="nucleotide sequence ID" value="XM_031166727.1"/>
</dbReference>
<feature type="domain" description="Fork-head" evidence="7">
    <location>
        <begin position="417"/>
        <end position="510"/>
    </location>
</feature>
<dbReference type="OrthoDB" id="5954824at2759"/>
<evidence type="ECO:0000256" key="2">
    <source>
        <dbReference type="ARBA" id="ARBA00023125"/>
    </source>
</evidence>
<keyword evidence="9" id="KW-1185">Reference proteome</keyword>
<evidence type="ECO:0000256" key="5">
    <source>
        <dbReference type="PROSITE-ProRule" id="PRU00089"/>
    </source>
</evidence>
<feature type="compositionally biased region" description="Low complexity" evidence="6">
    <location>
        <begin position="42"/>
        <end position="57"/>
    </location>
</feature>
<feature type="compositionally biased region" description="Low complexity" evidence="6">
    <location>
        <begin position="10"/>
        <end position="21"/>
    </location>
</feature>
<feature type="region of interest" description="Disordered" evidence="6">
    <location>
        <begin position="719"/>
        <end position="822"/>
    </location>
</feature>
<feature type="region of interest" description="Disordered" evidence="6">
    <location>
        <begin position="88"/>
        <end position="126"/>
    </location>
</feature>
<dbReference type="PROSITE" id="PS50039">
    <property type="entry name" value="FORK_HEAD_3"/>
    <property type="match status" value="1"/>
</dbReference>
<dbReference type="InterPro" id="IPR036388">
    <property type="entry name" value="WH-like_DNA-bd_sf"/>
</dbReference>
<feature type="compositionally biased region" description="Polar residues" evidence="6">
    <location>
        <begin position="403"/>
        <end position="417"/>
    </location>
</feature>
<dbReference type="InterPro" id="IPR045912">
    <property type="entry name" value="FOXJ2/3-like"/>
</dbReference>
<gene>
    <name evidence="8" type="ORF">SmJEL517_g00798</name>
</gene>
<feature type="compositionally biased region" description="Low complexity" evidence="6">
    <location>
        <begin position="854"/>
        <end position="874"/>
    </location>
</feature>